<proteinExistence type="predicted"/>
<name>A0A8S5N946_9CAUD</name>
<evidence type="ECO:0008006" key="2">
    <source>
        <dbReference type="Google" id="ProtNLM"/>
    </source>
</evidence>
<evidence type="ECO:0000313" key="1">
    <source>
        <dbReference type="EMBL" id="DAD90972.1"/>
    </source>
</evidence>
<dbReference type="EMBL" id="BK015100">
    <property type="protein sequence ID" value="DAD90972.1"/>
    <property type="molecule type" value="Genomic_DNA"/>
</dbReference>
<dbReference type="PROSITE" id="PS51257">
    <property type="entry name" value="PROKAR_LIPOPROTEIN"/>
    <property type="match status" value="1"/>
</dbReference>
<sequence length="210" mass="23635">MKGLCGVIFSCMVLVGCANPSIQKQRDILVSRAPSDYAVNGSTTPVRMNDIREQLVSNGWETNDFIKRLTDKCYHLSYYDSGSCALDYYYGELLTRKSEKQSAACDKNEECVRNRNVDSASQSLNATYYLVMARNQYDQSWFDLNIRSLCKSAGIAQRNGISLDRIKYDVEQQPGLSPEVRGQFRDVAAACWVLSKNGIQDGTTTIKNIY</sequence>
<reference evidence="1" key="1">
    <citation type="journal article" date="2021" name="Proc. Natl. Acad. Sci. U.S.A.">
        <title>A Catalog of Tens of Thousands of Viruses from Human Metagenomes Reveals Hidden Associations with Chronic Diseases.</title>
        <authorList>
            <person name="Tisza M.J."/>
            <person name="Buck C.B."/>
        </authorList>
    </citation>
    <scope>NUCLEOTIDE SEQUENCE</scope>
    <source>
        <strain evidence="1">CtpLW14</strain>
    </source>
</reference>
<accession>A0A8S5N946</accession>
<protein>
    <recommendedName>
        <fullName evidence="2">Lipoprotein</fullName>
    </recommendedName>
</protein>
<organism evidence="1">
    <name type="scientific">Siphoviridae sp. ctpLW14</name>
    <dbReference type="NCBI Taxonomy" id="2826464"/>
    <lineage>
        <taxon>Viruses</taxon>
        <taxon>Duplodnaviria</taxon>
        <taxon>Heunggongvirae</taxon>
        <taxon>Uroviricota</taxon>
        <taxon>Caudoviricetes</taxon>
    </lineage>
</organism>